<sequence>METQMKTGALTYGPSLVDVIRAALMRKFRIEVKKFVRLKNLDGLLELPLDIIFTILEYLHPIDIYHLERSSPMFQNLLKDQIPFLIRIYRCHRVPLWPVELSYDQWSDLLFGDAICDRCRKFFALPDFVHRQRICSECFQSDFIFTNYPAAAVGMVPKGNRDRGWIITGPTSPLLPPYRSRDKVLVQKMERELEQMKSVRTSQPEIDEYVKEKVTQAQSIETYAYDCESWAYDLFHELSEDIENVRKASLTRLEQRFVRLGYQDRYWYFRNRGTAIMSSRWRDGYQKDNKRKSWKITVDIIKSSAREILDEQIYFKCTEMMPLAYTKYIVQPKPKWVSPSSSLTTNNPRPFWSYPPTELFLTSKPSKTMIYKSRKSSTQPQEKRCVSRIRKLFDDDTVKTWSRVKKEGLERCVTIPRRLTPFVNGVLGKMGLAISTFTCSMCRDYVHWKNPLAARQSGCSGEMGGRDHHHYSVGTESSFARSNNGMVDNFDNPTGMVLFGWEEVKNHLVCVERPVELKNRIKSCVDKGRQLTGSPGQSTSPVNSNSSGVEGIVFNRRASELMLIVLEKLGLDPAKTTAVDLDKSGRGFLCYDLPDVVQKRKGMSGVASTQVFKWRDFVIHVLRHGQRDQPSVSWSVERLLVKVVTTESRPSDA</sequence>
<organism evidence="1 2">
    <name type="scientific">Pluteus cervinus</name>
    <dbReference type="NCBI Taxonomy" id="181527"/>
    <lineage>
        <taxon>Eukaryota</taxon>
        <taxon>Fungi</taxon>
        <taxon>Dikarya</taxon>
        <taxon>Basidiomycota</taxon>
        <taxon>Agaricomycotina</taxon>
        <taxon>Agaricomycetes</taxon>
        <taxon>Agaricomycetidae</taxon>
        <taxon>Agaricales</taxon>
        <taxon>Pluteineae</taxon>
        <taxon>Pluteaceae</taxon>
        <taxon>Pluteus</taxon>
    </lineage>
</organism>
<gene>
    <name evidence="1" type="ORF">BDN72DRAFT_899381</name>
</gene>
<protein>
    <submittedName>
        <fullName evidence="1">Uncharacterized protein</fullName>
    </submittedName>
</protein>
<accession>A0ACD3APY4</accession>
<name>A0ACD3APY4_9AGAR</name>
<keyword evidence="2" id="KW-1185">Reference proteome</keyword>
<evidence type="ECO:0000313" key="2">
    <source>
        <dbReference type="Proteomes" id="UP000308600"/>
    </source>
</evidence>
<proteinExistence type="predicted"/>
<dbReference type="Proteomes" id="UP000308600">
    <property type="component" value="Unassembled WGS sequence"/>
</dbReference>
<dbReference type="EMBL" id="ML208389">
    <property type="protein sequence ID" value="TFK66967.1"/>
    <property type="molecule type" value="Genomic_DNA"/>
</dbReference>
<evidence type="ECO:0000313" key="1">
    <source>
        <dbReference type="EMBL" id="TFK66967.1"/>
    </source>
</evidence>
<reference evidence="1 2" key="1">
    <citation type="journal article" date="2019" name="Nat. Ecol. Evol.">
        <title>Megaphylogeny resolves global patterns of mushroom evolution.</title>
        <authorList>
            <person name="Varga T."/>
            <person name="Krizsan K."/>
            <person name="Foldi C."/>
            <person name="Dima B."/>
            <person name="Sanchez-Garcia M."/>
            <person name="Sanchez-Ramirez S."/>
            <person name="Szollosi G.J."/>
            <person name="Szarkandi J.G."/>
            <person name="Papp V."/>
            <person name="Albert L."/>
            <person name="Andreopoulos W."/>
            <person name="Angelini C."/>
            <person name="Antonin V."/>
            <person name="Barry K.W."/>
            <person name="Bougher N.L."/>
            <person name="Buchanan P."/>
            <person name="Buyck B."/>
            <person name="Bense V."/>
            <person name="Catcheside P."/>
            <person name="Chovatia M."/>
            <person name="Cooper J."/>
            <person name="Damon W."/>
            <person name="Desjardin D."/>
            <person name="Finy P."/>
            <person name="Geml J."/>
            <person name="Haridas S."/>
            <person name="Hughes K."/>
            <person name="Justo A."/>
            <person name="Karasinski D."/>
            <person name="Kautmanova I."/>
            <person name="Kiss B."/>
            <person name="Kocsube S."/>
            <person name="Kotiranta H."/>
            <person name="LaButti K.M."/>
            <person name="Lechner B.E."/>
            <person name="Liimatainen K."/>
            <person name="Lipzen A."/>
            <person name="Lukacs Z."/>
            <person name="Mihaltcheva S."/>
            <person name="Morgado L.N."/>
            <person name="Niskanen T."/>
            <person name="Noordeloos M.E."/>
            <person name="Ohm R.A."/>
            <person name="Ortiz-Santana B."/>
            <person name="Ovrebo C."/>
            <person name="Racz N."/>
            <person name="Riley R."/>
            <person name="Savchenko A."/>
            <person name="Shiryaev A."/>
            <person name="Soop K."/>
            <person name="Spirin V."/>
            <person name="Szebenyi C."/>
            <person name="Tomsovsky M."/>
            <person name="Tulloss R.E."/>
            <person name="Uehling J."/>
            <person name="Grigoriev I.V."/>
            <person name="Vagvolgyi C."/>
            <person name="Papp T."/>
            <person name="Martin F.M."/>
            <person name="Miettinen O."/>
            <person name="Hibbett D.S."/>
            <person name="Nagy L.G."/>
        </authorList>
    </citation>
    <scope>NUCLEOTIDE SEQUENCE [LARGE SCALE GENOMIC DNA]</scope>
    <source>
        <strain evidence="1 2">NL-1719</strain>
    </source>
</reference>